<comment type="caution">
    <text evidence="5">The sequence shown here is derived from an EMBL/GenBank/DDBJ whole genome shotgun (WGS) entry which is preliminary data.</text>
</comment>
<proteinExistence type="predicted"/>
<evidence type="ECO:0000313" key="6">
    <source>
        <dbReference type="Proteomes" id="UP000613011"/>
    </source>
</evidence>
<reference evidence="5" key="1">
    <citation type="submission" date="2021-01" db="EMBL/GenBank/DDBJ databases">
        <title>Ramlibacter sp. strain AW1 16S ribosomal RNA gene Genome sequencing and assembly.</title>
        <authorList>
            <person name="Kang M."/>
        </authorList>
    </citation>
    <scope>NUCLEOTIDE SEQUENCE</scope>
    <source>
        <strain evidence="5">AW1</strain>
    </source>
</reference>
<dbReference type="InterPro" id="IPR036390">
    <property type="entry name" value="WH_DNA-bd_sf"/>
</dbReference>
<protein>
    <submittedName>
        <fullName evidence="5">GntR family transcriptional regulator</fullName>
    </submittedName>
</protein>
<evidence type="ECO:0000313" key="5">
    <source>
        <dbReference type="EMBL" id="MBL0421903.1"/>
    </source>
</evidence>
<dbReference type="CDD" id="cd07377">
    <property type="entry name" value="WHTH_GntR"/>
    <property type="match status" value="1"/>
</dbReference>
<dbReference type="Pfam" id="PF07729">
    <property type="entry name" value="FCD"/>
    <property type="match status" value="1"/>
</dbReference>
<evidence type="ECO:0000256" key="2">
    <source>
        <dbReference type="ARBA" id="ARBA00023125"/>
    </source>
</evidence>
<dbReference type="SMART" id="SM00345">
    <property type="entry name" value="HTH_GNTR"/>
    <property type="match status" value="1"/>
</dbReference>
<dbReference type="EMBL" id="JAEQNA010000006">
    <property type="protein sequence ID" value="MBL0421903.1"/>
    <property type="molecule type" value="Genomic_DNA"/>
</dbReference>
<sequence length="245" mass="27288">MPSHSTDPSTATQAYWQAYGHIRNKILSGEFAGGERINPADIGDELGISRMPAREALRQLDAEGLVTIRPNRGAVVTELTPAEVSELFEMRAVLEALAARLALPHLTADDLVELETLRQRMDRARGDVKLWIQRHNEFHDFIVAHASRPRLAGDIRRMRDALQPHLLLYIDVYKATEMSGFEHETMMDAIRSKNAQLLELCVRDHVMSAGDGVIAFLEQRQAAAAPRRGRARAAVAAEPKQVMAP</sequence>
<dbReference type="Proteomes" id="UP000613011">
    <property type="component" value="Unassembled WGS sequence"/>
</dbReference>
<dbReference type="SUPFAM" id="SSF48008">
    <property type="entry name" value="GntR ligand-binding domain-like"/>
    <property type="match status" value="1"/>
</dbReference>
<keyword evidence="3" id="KW-0804">Transcription</keyword>
<keyword evidence="2" id="KW-0238">DNA-binding</keyword>
<keyword evidence="1" id="KW-0805">Transcription regulation</keyword>
<accession>A0A936ZKJ7</accession>
<gene>
    <name evidence="5" type="ORF">JI739_16255</name>
</gene>
<name>A0A936ZKJ7_9BURK</name>
<feature type="domain" description="HTH gntR-type" evidence="4">
    <location>
        <begin position="12"/>
        <end position="79"/>
    </location>
</feature>
<dbReference type="PANTHER" id="PTHR43537:SF24">
    <property type="entry name" value="GLUCONATE OPERON TRANSCRIPTIONAL REPRESSOR"/>
    <property type="match status" value="1"/>
</dbReference>
<keyword evidence="6" id="KW-1185">Reference proteome</keyword>
<dbReference type="Pfam" id="PF00392">
    <property type="entry name" value="GntR"/>
    <property type="match status" value="1"/>
</dbReference>
<dbReference type="GO" id="GO:0003677">
    <property type="term" value="F:DNA binding"/>
    <property type="evidence" value="ECO:0007669"/>
    <property type="project" value="UniProtKB-KW"/>
</dbReference>
<dbReference type="SUPFAM" id="SSF46785">
    <property type="entry name" value="Winged helix' DNA-binding domain"/>
    <property type="match status" value="1"/>
</dbReference>
<dbReference type="PANTHER" id="PTHR43537">
    <property type="entry name" value="TRANSCRIPTIONAL REGULATOR, GNTR FAMILY"/>
    <property type="match status" value="1"/>
</dbReference>
<dbReference type="InterPro" id="IPR011711">
    <property type="entry name" value="GntR_C"/>
</dbReference>
<organism evidence="5 6">
    <name type="scientific">Ramlibacter aurantiacus</name>
    <dbReference type="NCBI Taxonomy" id="2801330"/>
    <lineage>
        <taxon>Bacteria</taxon>
        <taxon>Pseudomonadati</taxon>
        <taxon>Pseudomonadota</taxon>
        <taxon>Betaproteobacteria</taxon>
        <taxon>Burkholderiales</taxon>
        <taxon>Comamonadaceae</taxon>
        <taxon>Ramlibacter</taxon>
    </lineage>
</organism>
<dbReference type="GO" id="GO:0003700">
    <property type="term" value="F:DNA-binding transcription factor activity"/>
    <property type="evidence" value="ECO:0007669"/>
    <property type="project" value="InterPro"/>
</dbReference>
<dbReference type="InterPro" id="IPR008920">
    <property type="entry name" value="TF_FadR/GntR_C"/>
</dbReference>
<dbReference type="RefSeq" id="WP_201684983.1">
    <property type="nucleotide sequence ID" value="NZ_JAEQNA010000006.1"/>
</dbReference>
<dbReference type="PROSITE" id="PS50949">
    <property type="entry name" value="HTH_GNTR"/>
    <property type="match status" value="1"/>
</dbReference>
<evidence type="ECO:0000256" key="3">
    <source>
        <dbReference type="ARBA" id="ARBA00023163"/>
    </source>
</evidence>
<dbReference type="SMART" id="SM00895">
    <property type="entry name" value="FCD"/>
    <property type="match status" value="1"/>
</dbReference>
<dbReference type="InterPro" id="IPR036388">
    <property type="entry name" value="WH-like_DNA-bd_sf"/>
</dbReference>
<dbReference type="Gene3D" id="1.10.10.10">
    <property type="entry name" value="Winged helix-like DNA-binding domain superfamily/Winged helix DNA-binding domain"/>
    <property type="match status" value="1"/>
</dbReference>
<dbReference type="AlphaFoldDB" id="A0A936ZKJ7"/>
<dbReference type="InterPro" id="IPR000524">
    <property type="entry name" value="Tscrpt_reg_HTH_GntR"/>
</dbReference>
<evidence type="ECO:0000256" key="1">
    <source>
        <dbReference type="ARBA" id="ARBA00023015"/>
    </source>
</evidence>
<evidence type="ECO:0000259" key="4">
    <source>
        <dbReference type="PROSITE" id="PS50949"/>
    </source>
</evidence>
<dbReference type="Gene3D" id="1.20.120.530">
    <property type="entry name" value="GntR ligand-binding domain-like"/>
    <property type="match status" value="1"/>
</dbReference>